<dbReference type="SUPFAM" id="SSF53092">
    <property type="entry name" value="Creatinase/prolidase N-terminal domain"/>
    <property type="match status" value="1"/>
</dbReference>
<keyword evidence="6" id="KW-1185">Reference proteome</keyword>
<gene>
    <name evidence="4" type="ORF">I585_00758</name>
    <name evidence="3" type="ORF">UAI_00827</name>
</gene>
<dbReference type="STRING" id="71451.RV07_GL001048"/>
<evidence type="ECO:0000313" key="6">
    <source>
        <dbReference type="Proteomes" id="UP000014148"/>
    </source>
</evidence>
<accession>R2RJK5</accession>
<dbReference type="PATRIC" id="fig|1158601.3.peg.798"/>
<evidence type="ECO:0008006" key="7">
    <source>
        <dbReference type="Google" id="ProtNLM"/>
    </source>
</evidence>
<dbReference type="Gene3D" id="3.40.350.10">
    <property type="entry name" value="Creatinase/prolidase N-terminal domain"/>
    <property type="match status" value="1"/>
</dbReference>
<name>R2RJK5_9ENTE</name>
<dbReference type="eggNOG" id="COG0006">
    <property type="taxonomic scope" value="Bacteria"/>
</dbReference>
<dbReference type="AlphaFoldDB" id="R2RJK5"/>
<dbReference type="InterPro" id="IPR036005">
    <property type="entry name" value="Creatinase/aminopeptidase-like"/>
</dbReference>
<dbReference type="SUPFAM" id="SSF55920">
    <property type="entry name" value="Creatinase/aminopeptidase"/>
    <property type="match status" value="1"/>
</dbReference>
<feature type="domain" description="Creatinase N-terminal" evidence="2">
    <location>
        <begin position="30"/>
        <end position="86"/>
    </location>
</feature>
<evidence type="ECO:0000259" key="1">
    <source>
        <dbReference type="Pfam" id="PF00557"/>
    </source>
</evidence>
<dbReference type="InterPro" id="IPR000587">
    <property type="entry name" value="Creatinase_N"/>
</dbReference>
<dbReference type="RefSeq" id="WP_010739703.1">
    <property type="nucleotide sequence ID" value="NZ_KB946249.1"/>
</dbReference>
<dbReference type="Gene3D" id="3.90.230.10">
    <property type="entry name" value="Creatinase/methionine aminopeptidase superfamily"/>
    <property type="match status" value="1"/>
</dbReference>
<organism evidence="3 5">
    <name type="scientific">Enterococcus malodoratus ATCC 43197</name>
    <dbReference type="NCBI Taxonomy" id="1158601"/>
    <lineage>
        <taxon>Bacteria</taxon>
        <taxon>Bacillati</taxon>
        <taxon>Bacillota</taxon>
        <taxon>Bacilli</taxon>
        <taxon>Lactobacillales</taxon>
        <taxon>Enterococcaceae</taxon>
        <taxon>Enterococcus</taxon>
    </lineage>
</organism>
<sequence>MQINTKLIKQPELTQEVKPIDLSAETMASRKEALLTEMKKNELDVAVIYADREHGSNFEYFTGFIPRFEEALLVVHQNGKSFLLLGNENTKMVQYARLEAELIHVPFFSLPNQPMEDDAHFTDYLIKAEIHEDHKVAVIGWKNFTSTIEKNQKLFDLPYFIVDGLKQAVKNSDRLTNGAYLLIGPEKGIRTINNANEIAHYEYGATLAAIGVLTTINSVEIGKTELELAGNLAQFGQPNSITTICATGTRFTNATLYPRNKPVELGDTFSTSVGYKGGLSSRAAYVANSKEDLPEKAKDYEEKIAKPYFRAFCTWLETIQIGLEAGKVYDEIEKVLPKAEYHWELNPGHFVADEEWMSSPFMENSQNKIKSGQLFQIDIIPKVEGYGGVSCEDGVAIADKKLRDAIEQEYPEVWNRIVRRRAYLKEVLGINLAEEVLPLNDTVAYYRPYVLNHELAFCKA</sequence>
<reference evidence="3 5" key="1">
    <citation type="submission" date="2013-02" db="EMBL/GenBank/DDBJ databases">
        <title>The Genome Sequence of Enterococcus malodoratus ATCC_43197.</title>
        <authorList>
            <consortium name="The Broad Institute Genome Sequencing Platform"/>
            <consortium name="The Broad Institute Genome Sequencing Center for Infectious Disease"/>
            <person name="Earl A.M."/>
            <person name="Gilmore M.S."/>
            <person name="Lebreton F."/>
            <person name="Walker B."/>
            <person name="Young S.K."/>
            <person name="Zeng Q."/>
            <person name="Gargeya S."/>
            <person name="Fitzgerald M."/>
            <person name="Haas B."/>
            <person name="Abouelleil A."/>
            <person name="Alvarado L."/>
            <person name="Arachchi H.M."/>
            <person name="Berlin A.M."/>
            <person name="Chapman S.B."/>
            <person name="Dewar J."/>
            <person name="Goldberg J."/>
            <person name="Griggs A."/>
            <person name="Gujja S."/>
            <person name="Hansen M."/>
            <person name="Howarth C."/>
            <person name="Imamovic A."/>
            <person name="Larimer J."/>
            <person name="McCowan C."/>
            <person name="Murphy C."/>
            <person name="Neiman D."/>
            <person name="Pearson M."/>
            <person name="Priest M."/>
            <person name="Roberts A."/>
            <person name="Saif S."/>
            <person name="Shea T."/>
            <person name="Sisk P."/>
            <person name="Sykes S."/>
            <person name="Wortman J."/>
            <person name="Nusbaum C."/>
            <person name="Birren B."/>
        </authorList>
    </citation>
    <scope>NUCLEOTIDE SEQUENCE [LARGE SCALE GENOMIC DNA]</scope>
    <source>
        <strain evidence="3 5">ATCC 43197</strain>
    </source>
</reference>
<evidence type="ECO:0000313" key="5">
    <source>
        <dbReference type="Proteomes" id="UP000013783"/>
    </source>
</evidence>
<dbReference type="CDD" id="cd01066">
    <property type="entry name" value="APP_MetAP"/>
    <property type="match status" value="1"/>
</dbReference>
<dbReference type="Pfam" id="PF00557">
    <property type="entry name" value="Peptidase_M24"/>
    <property type="match status" value="1"/>
</dbReference>
<reference evidence="4 6" key="2">
    <citation type="submission" date="2013-03" db="EMBL/GenBank/DDBJ databases">
        <title>The Genome Sequence of Enterococcus malodoratus ATCC_43197 (PacBio/Illumina hybrid assembly).</title>
        <authorList>
            <consortium name="The Broad Institute Genomics Platform"/>
            <consortium name="The Broad Institute Genome Sequencing Center for Infectious Disease"/>
            <person name="Earl A."/>
            <person name="Russ C."/>
            <person name="Gilmore M."/>
            <person name="Surin D."/>
            <person name="Walker B."/>
            <person name="Young S."/>
            <person name="Zeng Q."/>
            <person name="Gargeya S."/>
            <person name="Fitzgerald M."/>
            <person name="Haas B."/>
            <person name="Abouelleil A."/>
            <person name="Allen A.W."/>
            <person name="Alvarado L."/>
            <person name="Arachchi H.M."/>
            <person name="Berlin A.M."/>
            <person name="Chapman S.B."/>
            <person name="Gainer-Dewar J."/>
            <person name="Goldberg J."/>
            <person name="Griggs A."/>
            <person name="Gujja S."/>
            <person name="Hansen M."/>
            <person name="Howarth C."/>
            <person name="Imamovic A."/>
            <person name="Ireland A."/>
            <person name="Larimer J."/>
            <person name="McCowan C."/>
            <person name="Murphy C."/>
            <person name="Pearson M."/>
            <person name="Poon T.W."/>
            <person name="Priest M."/>
            <person name="Roberts A."/>
            <person name="Saif S."/>
            <person name="Shea T."/>
            <person name="Sisk P."/>
            <person name="Sykes S."/>
            <person name="Wortman J."/>
            <person name="Nusbaum C."/>
            <person name="Birren B."/>
        </authorList>
    </citation>
    <scope>NUCLEOTIDE SEQUENCE [LARGE SCALE GENOMIC DNA]</scope>
    <source>
        <strain evidence="4 6">ATCC 43197</strain>
    </source>
</reference>
<dbReference type="Pfam" id="PF01321">
    <property type="entry name" value="Creatinase_N"/>
    <property type="match status" value="1"/>
</dbReference>
<evidence type="ECO:0000313" key="3">
    <source>
        <dbReference type="EMBL" id="EOH80786.1"/>
    </source>
</evidence>
<dbReference type="Proteomes" id="UP000013783">
    <property type="component" value="Unassembled WGS sequence"/>
</dbReference>
<dbReference type="EMBL" id="AJAK01000007">
    <property type="protein sequence ID" value="EOH80786.1"/>
    <property type="molecule type" value="Genomic_DNA"/>
</dbReference>
<feature type="domain" description="Peptidase M24" evidence="1">
    <location>
        <begin position="211"/>
        <end position="397"/>
    </location>
</feature>
<dbReference type="Proteomes" id="UP000014148">
    <property type="component" value="Unassembled WGS sequence"/>
</dbReference>
<comment type="caution">
    <text evidence="3">The sequence shown here is derived from an EMBL/GenBank/DDBJ whole genome shotgun (WGS) entry which is preliminary data.</text>
</comment>
<evidence type="ECO:0000259" key="2">
    <source>
        <dbReference type="Pfam" id="PF01321"/>
    </source>
</evidence>
<dbReference type="InterPro" id="IPR000994">
    <property type="entry name" value="Pept_M24"/>
</dbReference>
<proteinExistence type="predicted"/>
<dbReference type="InterPro" id="IPR029149">
    <property type="entry name" value="Creatin/AminoP/Spt16_N"/>
</dbReference>
<protein>
    <recommendedName>
        <fullName evidence="7">Peptidase M24 domain-containing protein</fullName>
    </recommendedName>
</protein>
<dbReference type="EMBL" id="ASWA01000002">
    <property type="protein sequence ID" value="EOT69295.1"/>
    <property type="molecule type" value="Genomic_DNA"/>
</dbReference>
<evidence type="ECO:0000313" key="4">
    <source>
        <dbReference type="EMBL" id="EOT69295.1"/>
    </source>
</evidence>
<dbReference type="OrthoDB" id="9778159at2"/>